<dbReference type="EnsemblPlants" id="AET4Gv20593500.4">
    <property type="protein sequence ID" value="AET4Gv20593500.4"/>
    <property type="gene ID" value="AET4Gv20593500"/>
</dbReference>
<dbReference type="Proteomes" id="UP000015105">
    <property type="component" value="Chromosome 4D"/>
</dbReference>
<reference evidence="2" key="2">
    <citation type="journal article" date="2017" name="Nat. Plants">
        <title>The Aegilops tauschii genome reveals multiple impacts of transposons.</title>
        <authorList>
            <person name="Zhao G."/>
            <person name="Zou C."/>
            <person name="Li K."/>
            <person name="Wang K."/>
            <person name="Li T."/>
            <person name="Gao L."/>
            <person name="Zhang X."/>
            <person name="Wang H."/>
            <person name="Yang Z."/>
            <person name="Liu X."/>
            <person name="Jiang W."/>
            <person name="Mao L."/>
            <person name="Kong X."/>
            <person name="Jiao Y."/>
            <person name="Jia J."/>
        </authorList>
    </citation>
    <scope>NUCLEOTIDE SEQUENCE [LARGE SCALE GENOMIC DNA]</scope>
    <source>
        <strain evidence="2">cv. AL8/78</strain>
    </source>
</reference>
<dbReference type="PANTHER" id="PTHR47150">
    <property type="entry name" value="OS12G0169200 PROTEIN"/>
    <property type="match status" value="1"/>
</dbReference>
<organism evidence="1 2">
    <name type="scientific">Aegilops tauschii subsp. strangulata</name>
    <name type="common">Goatgrass</name>
    <dbReference type="NCBI Taxonomy" id="200361"/>
    <lineage>
        <taxon>Eukaryota</taxon>
        <taxon>Viridiplantae</taxon>
        <taxon>Streptophyta</taxon>
        <taxon>Embryophyta</taxon>
        <taxon>Tracheophyta</taxon>
        <taxon>Spermatophyta</taxon>
        <taxon>Magnoliopsida</taxon>
        <taxon>Liliopsida</taxon>
        <taxon>Poales</taxon>
        <taxon>Poaceae</taxon>
        <taxon>BOP clade</taxon>
        <taxon>Pooideae</taxon>
        <taxon>Triticodae</taxon>
        <taxon>Triticeae</taxon>
        <taxon>Triticinae</taxon>
        <taxon>Aegilops</taxon>
    </lineage>
</organism>
<dbReference type="Gramene" id="AET4Gv20593500.4">
    <property type="protein sequence ID" value="AET4Gv20593500.4"/>
    <property type="gene ID" value="AET4Gv20593500"/>
</dbReference>
<reference evidence="1" key="4">
    <citation type="submission" date="2019-03" db="UniProtKB">
        <authorList>
            <consortium name="EnsemblPlants"/>
        </authorList>
    </citation>
    <scope>IDENTIFICATION</scope>
</reference>
<keyword evidence="2" id="KW-1185">Reference proteome</keyword>
<accession>A0A453IKP4</accession>
<evidence type="ECO:0000313" key="2">
    <source>
        <dbReference type="Proteomes" id="UP000015105"/>
    </source>
</evidence>
<reference evidence="1" key="5">
    <citation type="journal article" date="2021" name="G3 (Bethesda)">
        <title>Aegilops tauschii genome assembly Aet v5.0 features greater sequence contiguity and improved annotation.</title>
        <authorList>
            <person name="Wang L."/>
            <person name="Zhu T."/>
            <person name="Rodriguez J.C."/>
            <person name="Deal K.R."/>
            <person name="Dubcovsky J."/>
            <person name="McGuire P.E."/>
            <person name="Lux T."/>
            <person name="Spannagl M."/>
            <person name="Mayer K.F.X."/>
            <person name="Baldrich P."/>
            <person name="Meyers B.C."/>
            <person name="Huo N."/>
            <person name="Gu Y.Q."/>
            <person name="Zhou H."/>
            <person name="Devos K.M."/>
            <person name="Bennetzen J.L."/>
            <person name="Unver T."/>
            <person name="Budak H."/>
            <person name="Gulick P.J."/>
            <person name="Galiba G."/>
            <person name="Kalapos B."/>
            <person name="Nelson D.R."/>
            <person name="Li P."/>
            <person name="You F.M."/>
            <person name="Luo M.C."/>
            <person name="Dvorak J."/>
        </authorList>
    </citation>
    <scope>NUCLEOTIDE SEQUENCE [LARGE SCALE GENOMIC DNA]</scope>
    <source>
        <strain evidence="1">cv. AL8/78</strain>
    </source>
</reference>
<evidence type="ECO:0000313" key="1">
    <source>
        <dbReference type="EnsemblPlants" id="AET4Gv20593500.4"/>
    </source>
</evidence>
<dbReference type="PANTHER" id="PTHR47150:SF5">
    <property type="entry name" value="OS07G0546750 PROTEIN"/>
    <property type="match status" value="1"/>
</dbReference>
<dbReference type="AlphaFoldDB" id="A0A453IKP4"/>
<protein>
    <submittedName>
        <fullName evidence="1">Uncharacterized protein</fullName>
    </submittedName>
</protein>
<name>A0A453IKP4_AEGTS</name>
<sequence length="129" mass="15297">MMLFDEIEHAEEHVLNFKVSTLGDSVESASEPEHVDLYEDYFVPDALFDHYFHRRYWMHRPLFLRIMEDVRAYDDYFELKKDSVGYIGFSDLQKCTTATRMVGMEQSQTTGMSTFRFLRAHPRSHGQIC</sequence>
<reference evidence="2" key="1">
    <citation type="journal article" date="2014" name="Science">
        <title>Ancient hybridizations among the ancestral genomes of bread wheat.</title>
        <authorList>
            <consortium name="International Wheat Genome Sequencing Consortium,"/>
            <person name="Marcussen T."/>
            <person name="Sandve S.R."/>
            <person name="Heier L."/>
            <person name="Spannagl M."/>
            <person name="Pfeifer M."/>
            <person name="Jakobsen K.S."/>
            <person name="Wulff B.B."/>
            <person name="Steuernagel B."/>
            <person name="Mayer K.F."/>
            <person name="Olsen O.A."/>
        </authorList>
    </citation>
    <scope>NUCLEOTIDE SEQUENCE [LARGE SCALE GENOMIC DNA]</scope>
    <source>
        <strain evidence="2">cv. AL8/78</strain>
    </source>
</reference>
<reference evidence="1" key="3">
    <citation type="journal article" date="2017" name="Nature">
        <title>Genome sequence of the progenitor of the wheat D genome Aegilops tauschii.</title>
        <authorList>
            <person name="Luo M.C."/>
            <person name="Gu Y.Q."/>
            <person name="Puiu D."/>
            <person name="Wang H."/>
            <person name="Twardziok S.O."/>
            <person name="Deal K.R."/>
            <person name="Huo N."/>
            <person name="Zhu T."/>
            <person name="Wang L."/>
            <person name="Wang Y."/>
            <person name="McGuire P.E."/>
            <person name="Liu S."/>
            <person name="Long H."/>
            <person name="Ramasamy R.K."/>
            <person name="Rodriguez J.C."/>
            <person name="Van S.L."/>
            <person name="Yuan L."/>
            <person name="Wang Z."/>
            <person name="Xia Z."/>
            <person name="Xiao L."/>
            <person name="Anderson O.D."/>
            <person name="Ouyang S."/>
            <person name="Liang Y."/>
            <person name="Zimin A.V."/>
            <person name="Pertea G."/>
            <person name="Qi P."/>
            <person name="Bennetzen J.L."/>
            <person name="Dai X."/>
            <person name="Dawson M.W."/>
            <person name="Muller H.G."/>
            <person name="Kugler K."/>
            <person name="Rivarola-Duarte L."/>
            <person name="Spannagl M."/>
            <person name="Mayer K.F.X."/>
            <person name="Lu F.H."/>
            <person name="Bevan M.W."/>
            <person name="Leroy P."/>
            <person name="Li P."/>
            <person name="You F.M."/>
            <person name="Sun Q."/>
            <person name="Liu Z."/>
            <person name="Lyons E."/>
            <person name="Wicker T."/>
            <person name="Salzberg S.L."/>
            <person name="Devos K.M."/>
            <person name="Dvorak J."/>
        </authorList>
    </citation>
    <scope>NUCLEOTIDE SEQUENCE [LARGE SCALE GENOMIC DNA]</scope>
    <source>
        <strain evidence="1">cv. AL8/78</strain>
    </source>
</reference>
<proteinExistence type="predicted"/>